<proteinExistence type="predicted"/>
<comment type="caution">
    <text evidence="2">The sequence shown here is derived from an EMBL/GenBank/DDBJ whole genome shotgun (WGS) entry which is preliminary data.</text>
</comment>
<sequence>MLRAGCPQATAACMPYFRLPIGNRADEPQVPTHLNELGGLHIGAEGRSSFGRHWQRLLSERGSFLTYGRQAWWRRAP</sequence>
<organism evidence="2 4">
    <name type="scientific">Streptomyces spororaveus</name>
    <dbReference type="NCBI Taxonomy" id="284039"/>
    <lineage>
        <taxon>Bacteria</taxon>
        <taxon>Bacillati</taxon>
        <taxon>Actinomycetota</taxon>
        <taxon>Actinomycetes</taxon>
        <taxon>Kitasatosporales</taxon>
        <taxon>Streptomycetaceae</taxon>
        <taxon>Streptomyces</taxon>
    </lineage>
</organism>
<accession>A0ABQ3TR74</accession>
<gene>
    <name evidence="1" type="ORF">Sspor_02740</name>
    <name evidence="2" type="ORF">Sspor_81080</name>
    <name evidence="3" type="ORF">Sspor_81490</name>
</gene>
<reference evidence="4" key="1">
    <citation type="submission" date="2023-07" db="EMBL/GenBank/DDBJ databases">
        <title>Whole genome shotgun sequence of Streptomyces spororaveus NBRC 15456.</title>
        <authorList>
            <person name="Komaki H."/>
            <person name="Tamura T."/>
        </authorList>
    </citation>
    <scope>NUCLEOTIDE SEQUENCE [LARGE SCALE GENOMIC DNA]</scope>
    <source>
        <strain evidence="3 4">NBRC 15456</strain>
    </source>
</reference>
<reference evidence="2" key="2">
    <citation type="submission" date="2024-05" db="EMBL/GenBank/DDBJ databases">
        <title>Whole genome shotgun sequence of Streptomyces spororaveus NBRC 15456.</title>
        <authorList>
            <person name="Komaki H."/>
            <person name="Tamura T."/>
        </authorList>
    </citation>
    <scope>NUCLEOTIDE SEQUENCE</scope>
    <source>
        <strain evidence="2">NBRC 15456</strain>
    </source>
</reference>
<dbReference type="EMBL" id="BNED01000006">
    <property type="protein sequence ID" value="GHI82547.1"/>
    <property type="molecule type" value="Genomic_DNA"/>
</dbReference>
<evidence type="ECO:0000313" key="2">
    <source>
        <dbReference type="EMBL" id="GHI82547.1"/>
    </source>
</evidence>
<protein>
    <submittedName>
        <fullName evidence="2">Uncharacterized protein</fullName>
    </submittedName>
</protein>
<dbReference type="Proteomes" id="UP000608522">
    <property type="component" value="Unassembled WGS sequence"/>
</dbReference>
<evidence type="ECO:0000313" key="3">
    <source>
        <dbReference type="EMBL" id="GHI82588.1"/>
    </source>
</evidence>
<dbReference type="EMBL" id="BNED01000008">
    <property type="protein sequence ID" value="GHI82588.1"/>
    <property type="molecule type" value="Genomic_DNA"/>
</dbReference>
<keyword evidence="4" id="KW-1185">Reference proteome</keyword>
<name>A0ABQ3TR74_9ACTN</name>
<dbReference type="EMBL" id="BNED01000003">
    <property type="protein sequence ID" value="GHI74713.1"/>
    <property type="molecule type" value="Genomic_DNA"/>
</dbReference>
<evidence type="ECO:0000313" key="1">
    <source>
        <dbReference type="EMBL" id="GHI74713.1"/>
    </source>
</evidence>
<evidence type="ECO:0000313" key="4">
    <source>
        <dbReference type="Proteomes" id="UP000608522"/>
    </source>
</evidence>